<protein>
    <recommendedName>
        <fullName evidence="3">AhpC/TSA family protein</fullName>
    </recommendedName>
</protein>
<proteinExistence type="predicted"/>
<evidence type="ECO:0008006" key="3">
    <source>
        <dbReference type="Google" id="ProtNLM"/>
    </source>
</evidence>
<name>A0ABQ1TW16_9FLAO</name>
<accession>A0ABQ1TW16</accession>
<dbReference type="EMBL" id="BMKP01000002">
    <property type="protein sequence ID" value="GGF04474.1"/>
    <property type="molecule type" value="Genomic_DNA"/>
</dbReference>
<keyword evidence="2" id="KW-1185">Reference proteome</keyword>
<dbReference type="Proteomes" id="UP000655016">
    <property type="component" value="Unassembled WGS sequence"/>
</dbReference>
<comment type="caution">
    <text evidence="1">The sequence shown here is derived from an EMBL/GenBank/DDBJ whole genome shotgun (WGS) entry which is preliminary data.</text>
</comment>
<evidence type="ECO:0000313" key="1">
    <source>
        <dbReference type="EMBL" id="GGF04474.1"/>
    </source>
</evidence>
<organism evidence="1 2">
    <name type="scientific">Flavobacterium limi</name>
    <dbReference type="NCBI Taxonomy" id="2045105"/>
    <lineage>
        <taxon>Bacteria</taxon>
        <taxon>Pseudomonadati</taxon>
        <taxon>Bacteroidota</taxon>
        <taxon>Flavobacteriia</taxon>
        <taxon>Flavobacteriales</taxon>
        <taxon>Flavobacteriaceae</taxon>
        <taxon>Flavobacterium</taxon>
    </lineage>
</organism>
<sequence length="46" mass="5233">MTINKGYNVNSWPTTYLIDPSGKIIDIDLRGDDLNNKLELLKLAKK</sequence>
<dbReference type="SUPFAM" id="SSF52833">
    <property type="entry name" value="Thioredoxin-like"/>
    <property type="match status" value="1"/>
</dbReference>
<dbReference type="Gene3D" id="3.40.30.10">
    <property type="entry name" value="Glutaredoxin"/>
    <property type="match status" value="1"/>
</dbReference>
<gene>
    <name evidence="1" type="ORF">GCM10011518_12130</name>
</gene>
<evidence type="ECO:0000313" key="2">
    <source>
        <dbReference type="Proteomes" id="UP000655016"/>
    </source>
</evidence>
<reference evidence="2" key="1">
    <citation type="journal article" date="2019" name="Int. J. Syst. Evol. Microbiol.">
        <title>The Global Catalogue of Microorganisms (GCM) 10K type strain sequencing project: providing services to taxonomists for standard genome sequencing and annotation.</title>
        <authorList>
            <consortium name="The Broad Institute Genomics Platform"/>
            <consortium name="The Broad Institute Genome Sequencing Center for Infectious Disease"/>
            <person name="Wu L."/>
            <person name="Ma J."/>
        </authorList>
    </citation>
    <scope>NUCLEOTIDE SEQUENCE [LARGE SCALE GENOMIC DNA]</scope>
    <source>
        <strain evidence="2">CGMCC 1.16060</strain>
    </source>
</reference>
<dbReference type="InterPro" id="IPR036249">
    <property type="entry name" value="Thioredoxin-like_sf"/>
</dbReference>